<dbReference type="Proteomes" id="UP000233551">
    <property type="component" value="Unassembled WGS sequence"/>
</dbReference>
<feature type="compositionally biased region" description="Basic and acidic residues" evidence="1">
    <location>
        <begin position="58"/>
        <end position="72"/>
    </location>
</feature>
<feature type="region of interest" description="Disordered" evidence="1">
    <location>
        <begin position="149"/>
        <end position="180"/>
    </location>
</feature>
<evidence type="ECO:0000313" key="2">
    <source>
        <dbReference type="EMBL" id="PKI43319.1"/>
    </source>
</evidence>
<feature type="region of interest" description="Disordered" evidence="1">
    <location>
        <begin position="54"/>
        <end position="104"/>
    </location>
</feature>
<protein>
    <submittedName>
        <fullName evidence="2">Uncharacterized protein</fullName>
    </submittedName>
</protein>
<evidence type="ECO:0000313" key="3">
    <source>
        <dbReference type="Proteomes" id="UP000233551"/>
    </source>
</evidence>
<dbReference type="EMBL" id="PGOL01003058">
    <property type="protein sequence ID" value="PKI43319.1"/>
    <property type="molecule type" value="Genomic_DNA"/>
</dbReference>
<name>A0A2I0IH38_PUNGR</name>
<accession>A0A2I0IH38</accession>
<reference evidence="2 3" key="1">
    <citation type="submission" date="2017-11" db="EMBL/GenBank/DDBJ databases">
        <title>De-novo sequencing of pomegranate (Punica granatum L.) genome.</title>
        <authorList>
            <person name="Akparov Z."/>
            <person name="Amiraslanov A."/>
            <person name="Hajiyeva S."/>
            <person name="Abbasov M."/>
            <person name="Kaur K."/>
            <person name="Hamwieh A."/>
            <person name="Solovyev V."/>
            <person name="Salamov A."/>
            <person name="Braich B."/>
            <person name="Kosarev P."/>
            <person name="Mahmoud A."/>
            <person name="Hajiyev E."/>
            <person name="Babayeva S."/>
            <person name="Izzatullayeva V."/>
            <person name="Mammadov A."/>
            <person name="Mammadov A."/>
            <person name="Sharifova S."/>
            <person name="Ojaghi J."/>
            <person name="Eynullazada K."/>
            <person name="Bayramov B."/>
            <person name="Abdulazimova A."/>
            <person name="Shahmuradov I."/>
        </authorList>
    </citation>
    <scope>NUCLEOTIDE SEQUENCE [LARGE SCALE GENOMIC DNA]</scope>
    <source>
        <strain evidence="3">cv. AG2017</strain>
        <tissue evidence="2">Leaf</tissue>
    </source>
</reference>
<keyword evidence="3" id="KW-1185">Reference proteome</keyword>
<evidence type="ECO:0000256" key="1">
    <source>
        <dbReference type="SAM" id="MobiDB-lite"/>
    </source>
</evidence>
<proteinExistence type="predicted"/>
<feature type="region of interest" description="Disordered" evidence="1">
    <location>
        <begin position="1"/>
        <end position="34"/>
    </location>
</feature>
<dbReference type="AlphaFoldDB" id="A0A2I0IH38"/>
<gene>
    <name evidence="2" type="ORF">CRG98_036299</name>
</gene>
<sequence>MGDDAVTGRRSRKKEPATDGEGEAMEVRISVVSPSPQVRRDVLHCLHYRCPRQTLSKKPGEERPPPHTPKGDWEEEGEGPTTACTPSQVGQQHPTRPHSLEPTYTQNRLNIVGSDLGSTRTSWILLDLTIFEVLVGKKLASYLHRTRGIGEDGEDKDIRRGSAAGRAQLEPDASVAVEVS</sequence>
<comment type="caution">
    <text evidence="2">The sequence shown here is derived from an EMBL/GenBank/DDBJ whole genome shotgun (WGS) entry which is preliminary data.</text>
</comment>
<organism evidence="2 3">
    <name type="scientific">Punica granatum</name>
    <name type="common">Pomegranate</name>
    <dbReference type="NCBI Taxonomy" id="22663"/>
    <lineage>
        <taxon>Eukaryota</taxon>
        <taxon>Viridiplantae</taxon>
        <taxon>Streptophyta</taxon>
        <taxon>Embryophyta</taxon>
        <taxon>Tracheophyta</taxon>
        <taxon>Spermatophyta</taxon>
        <taxon>Magnoliopsida</taxon>
        <taxon>eudicotyledons</taxon>
        <taxon>Gunneridae</taxon>
        <taxon>Pentapetalae</taxon>
        <taxon>rosids</taxon>
        <taxon>malvids</taxon>
        <taxon>Myrtales</taxon>
        <taxon>Lythraceae</taxon>
        <taxon>Punica</taxon>
    </lineage>
</organism>
<feature type="compositionally biased region" description="Polar residues" evidence="1">
    <location>
        <begin position="82"/>
        <end position="94"/>
    </location>
</feature>